<comment type="caution">
    <text evidence="2">The sequence shown here is derived from an EMBL/GenBank/DDBJ whole genome shotgun (WGS) entry which is preliminary data.</text>
</comment>
<dbReference type="SUPFAM" id="SSF88946">
    <property type="entry name" value="Sigma2 domain of RNA polymerase sigma factors"/>
    <property type="match status" value="1"/>
</dbReference>
<evidence type="ECO:0000259" key="1">
    <source>
        <dbReference type="Pfam" id="PF12645"/>
    </source>
</evidence>
<dbReference type="Gene3D" id="1.10.1740.10">
    <property type="match status" value="1"/>
</dbReference>
<evidence type="ECO:0000313" key="3">
    <source>
        <dbReference type="Proteomes" id="UP000053681"/>
    </source>
</evidence>
<dbReference type="InterPro" id="IPR024760">
    <property type="entry name" value="HTH_dom_conjug_TS-like"/>
</dbReference>
<dbReference type="GO" id="GO:0003700">
    <property type="term" value="F:DNA-binding transcription factor activity"/>
    <property type="evidence" value="ECO:0007669"/>
    <property type="project" value="InterPro"/>
</dbReference>
<feature type="domain" description="Helix-turn-helix conjugative transposon-like" evidence="1">
    <location>
        <begin position="5"/>
        <end position="60"/>
    </location>
</feature>
<dbReference type="Proteomes" id="UP000053681">
    <property type="component" value="Unassembled WGS sequence"/>
</dbReference>
<keyword evidence="3" id="KW-1185">Reference proteome</keyword>
<organism evidence="2 3">
    <name type="scientific">Priestia veravalensis</name>
    <dbReference type="NCBI Taxonomy" id="1414648"/>
    <lineage>
        <taxon>Bacteria</taxon>
        <taxon>Bacillati</taxon>
        <taxon>Bacillota</taxon>
        <taxon>Bacilli</taxon>
        <taxon>Bacillales</taxon>
        <taxon>Bacillaceae</taxon>
        <taxon>Priestia</taxon>
    </lineage>
</organism>
<dbReference type="EMBL" id="LNQP01000017">
    <property type="protein sequence ID" value="KSU88667.1"/>
    <property type="molecule type" value="Genomic_DNA"/>
</dbReference>
<protein>
    <recommendedName>
        <fullName evidence="1">Helix-turn-helix conjugative transposon-like domain-containing protein</fullName>
    </recommendedName>
</protein>
<dbReference type="RefSeq" id="WP_025908240.1">
    <property type="nucleotide sequence ID" value="NZ_KQ758636.1"/>
</dbReference>
<dbReference type="GeneID" id="93681391"/>
<reference evidence="2 3" key="1">
    <citation type="submission" date="2015-11" db="EMBL/GenBank/DDBJ databases">
        <title>Bacillus caseinolyticus sp nov.</title>
        <authorList>
            <person name="Dastager S.G."/>
            <person name="Mawlankar R."/>
        </authorList>
    </citation>
    <scope>NUCLEOTIDE SEQUENCE [LARGE SCALE GENOMIC DNA]</scope>
    <source>
        <strain evidence="2 3">SGD-V-76</strain>
    </source>
</reference>
<evidence type="ECO:0000313" key="2">
    <source>
        <dbReference type="EMBL" id="KSU88667.1"/>
    </source>
</evidence>
<accession>A0A0V8JNR3</accession>
<dbReference type="Pfam" id="PF12645">
    <property type="entry name" value="HTH_16"/>
    <property type="match status" value="1"/>
</dbReference>
<proteinExistence type="predicted"/>
<name>A0A0V8JNR3_9BACI</name>
<sequence>MTTLYKLIERVKKDDEKAVEELLQRLSPKVKSAAQAACASEREDIKQELNVKIVQAAKKFSFEYTPGFWETVLKEGQQKQ</sequence>
<gene>
    <name evidence="2" type="ORF">AS180_06705</name>
</gene>
<dbReference type="InterPro" id="IPR013325">
    <property type="entry name" value="RNA_pol_sigma_r2"/>
</dbReference>
<dbReference type="AlphaFoldDB" id="A0A0V8JNR3"/>
<dbReference type="GO" id="GO:0006352">
    <property type="term" value="P:DNA-templated transcription initiation"/>
    <property type="evidence" value="ECO:0007669"/>
    <property type="project" value="InterPro"/>
</dbReference>